<feature type="transmembrane region" description="Helical" evidence="1">
    <location>
        <begin position="437"/>
        <end position="456"/>
    </location>
</feature>
<dbReference type="InterPro" id="IPR050464">
    <property type="entry name" value="Zeta_carotene_desat/Oxidored"/>
</dbReference>
<evidence type="ECO:0000256" key="1">
    <source>
        <dbReference type="SAM" id="Phobius"/>
    </source>
</evidence>
<dbReference type="Gene3D" id="3.50.50.60">
    <property type="entry name" value="FAD/NAD(P)-binding domain"/>
    <property type="match status" value="1"/>
</dbReference>
<evidence type="ECO:0000313" key="2">
    <source>
        <dbReference type="EMBL" id="QHS90418.1"/>
    </source>
</evidence>
<protein>
    <recommendedName>
        <fullName evidence="3">Amine oxidase domain-containing protein</fullName>
    </recommendedName>
</protein>
<keyword evidence="1" id="KW-0812">Transmembrane</keyword>
<accession>A0A6C0BG92</accession>
<dbReference type="Pfam" id="PF13450">
    <property type="entry name" value="NAD_binding_8"/>
    <property type="match status" value="1"/>
</dbReference>
<dbReference type="PRINTS" id="PR00469">
    <property type="entry name" value="PNDRDTASEII"/>
</dbReference>
<sequence>MYDYIVIGAGPCGLTLAHYLSKHNKKILLLDMNEDIGGCHRVKRVNGRITEHGPRVYIDNYLTLKNVLKDMNTDWTDIFTPYQFSMNDTMKELFEIMTLKEIYVFAKQFIKSYSPSFIDKTYTMKQFSDTNNLSIQLQIFIDKLCRTVDGASIETMTIYEFFSIFNQNFLYNIYQPKLPNDKGLFKIWKEHFNKNITFIGNSKVVSIEKKGILLENGKKLYSKNLLITLPPVSMLNLVTNSFDKNILGNYDDLKEFVNVSKYLTYIPITYHWNNKIDLPNINHYNTDWDIVFVVLSNYMELFYDKSKTIISVSIKNVNSMSKHINKTPNNCTKEELIDETFRQLKLIYPYLQKYDEAILDPNVYRNNNEWINSDDAFINTGKTWKYQTKYPNVHWIGTHNGNSTHSYTSMESAMSSAVYWLNKECDLNIVSDKMTTFWDIFTYILLFFIIICILCIT</sequence>
<dbReference type="InterPro" id="IPR036188">
    <property type="entry name" value="FAD/NAD-bd_sf"/>
</dbReference>
<proteinExistence type="predicted"/>
<dbReference type="SUPFAM" id="SSF51971">
    <property type="entry name" value="Nucleotide-binding domain"/>
    <property type="match status" value="1"/>
</dbReference>
<dbReference type="Gene3D" id="1.10.405.20">
    <property type="match status" value="1"/>
</dbReference>
<name>A0A6C0BG92_9ZZZZ</name>
<dbReference type="GO" id="GO:0016491">
    <property type="term" value="F:oxidoreductase activity"/>
    <property type="evidence" value="ECO:0007669"/>
    <property type="project" value="TreeGrafter"/>
</dbReference>
<evidence type="ECO:0008006" key="3">
    <source>
        <dbReference type="Google" id="ProtNLM"/>
    </source>
</evidence>
<reference evidence="2" key="1">
    <citation type="journal article" date="2020" name="Nature">
        <title>Giant virus diversity and host interactions through global metagenomics.</title>
        <authorList>
            <person name="Schulz F."/>
            <person name="Roux S."/>
            <person name="Paez-Espino D."/>
            <person name="Jungbluth S."/>
            <person name="Walsh D.A."/>
            <person name="Denef V.J."/>
            <person name="McMahon K.D."/>
            <person name="Konstantinidis K.T."/>
            <person name="Eloe-Fadrosh E.A."/>
            <person name="Kyrpides N.C."/>
            <person name="Woyke T."/>
        </authorList>
    </citation>
    <scope>NUCLEOTIDE SEQUENCE</scope>
    <source>
        <strain evidence="2">GVMAG-M-3300010160-60</strain>
    </source>
</reference>
<organism evidence="2">
    <name type="scientific">viral metagenome</name>
    <dbReference type="NCBI Taxonomy" id="1070528"/>
    <lineage>
        <taxon>unclassified sequences</taxon>
        <taxon>metagenomes</taxon>
        <taxon>organismal metagenomes</taxon>
    </lineage>
</organism>
<dbReference type="EMBL" id="MN739135">
    <property type="protein sequence ID" value="QHS90418.1"/>
    <property type="molecule type" value="Genomic_DNA"/>
</dbReference>
<keyword evidence="1" id="KW-0472">Membrane</keyword>
<keyword evidence="1" id="KW-1133">Transmembrane helix</keyword>
<dbReference type="AlphaFoldDB" id="A0A6C0BG92"/>
<dbReference type="PANTHER" id="PTHR42923">
    <property type="entry name" value="PROTOPORPHYRINOGEN OXIDASE"/>
    <property type="match status" value="1"/>
</dbReference>